<feature type="transmembrane region" description="Helical" evidence="1">
    <location>
        <begin position="383"/>
        <end position="404"/>
    </location>
</feature>
<dbReference type="InterPro" id="IPR050491">
    <property type="entry name" value="AmpC-like"/>
</dbReference>
<keyword evidence="1" id="KW-0472">Membrane</keyword>
<protein>
    <submittedName>
        <fullName evidence="4">Serine hydrolase domain-containing protein</fullName>
        <ecNumber evidence="4">3.-.-.-</ecNumber>
    </submittedName>
</protein>
<feature type="transmembrane region" description="Helical" evidence="1">
    <location>
        <begin position="425"/>
        <end position="443"/>
    </location>
</feature>
<organism evidence="4 5">
    <name type="scientific">Clostridium neuense</name>
    <dbReference type="NCBI Taxonomy" id="1728934"/>
    <lineage>
        <taxon>Bacteria</taxon>
        <taxon>Bacillati</taxon>
        <taxon>Bacillota</taxon>
        <taxon>Clostridia</taxon>
        <taxon>Eubacteriales</taxon>
        <taxon>Clostridiaceae</taxon>
        <taxon>Clostridium</taxon>
    </lineage>
</organism>
<dbReference type="Pfam" id="PF00144">
    <property type="entry name" value="Beta-lactamase"/>
    <property type="match status" value="1"/>
</dbReference>
<keyword evidence="4" id="KW-0378">Hydrolase</keyword>
<dbReference type="GO" id="GO:0016787">
    <property type="term" value="F:hydrolase activity"/>
    <property type="evidence" value="ECO:0007669"/>
    <property type="project" value="UniProtKB-KW"/>
</dbReference>
<dbReference type="EMBL" id="JBJIAA010000002">
    <property type="protein sequence ID" value="MFL0249280.1"/>
    <property type="molecule type" value="Genomic_DNA"/>
</dbReference>
<evidence type="ECO:0000259" key="3">
    <source>
        <dbReference type="Pfam" id="PF00144"/>
    </source>
</evidence>
<evidence type="ECO:0000256" key="2">
    <source>
        <dbReference type="SAM" id="SignalP"/>
    </source>
</evidence>
<keyword evidence="1" id="KW-0812">Transmembrane</keyword>
<dbReference type="InterPro" id="IPR001466">
    <property type="entry name" value="Beta-lactam-related"/>
</dbReference>
<name>A0ABW8TA48_9CLOT</name>
<feature type="domain" description="Beta-lactamase-related" evidence="3">
    <location>
        <begin position="41"/>
        <end position="353"/>
    </location>
</feature>
<dbReference type="InterPro" id="IPR012338">
    <property type="entry name" value="Beta-lactam/transpept-like"/>
</dbReference>
<feature type="chain" id="PRO_5046717090" evidence="2">
    <location>
        <begin position="30"/>
        <end position="482"/>
    </location>
</feature>
<reference evidence="4 5" key="1">
    <citation type="submission" date="2024-11" db="EMBL/GenBank/DDBJ databases">
        <authorList>
            <person name="Heng Y.C."/>
            <person name="Lim A.C.H."/>
            <person name="Lee J.K.Y."/>
            <person name="Kittelmann S."/>
        </authorList>
    </citation>
    <scope>NUCLEOTIDE SEQUENCE [LARGE SCALE GENOMIC DNA]</scope>
    <source>
        <strain evidence="4 5">WILCCON 0114</strain>
    </source>
</reference>
<evidence type="ECO:0000313" key="4">
    <source>
        <dbReference type="EMBL" id="MFL0249280.1"/>
    </source>
</evidence>
<sequence length="482" mass="54154">MNKKIKHFIISVVCSVIIFNLLCANTAMAEGNIKSFKNKLDSLAPELLKRYNVPGAAVGIIENGRVVYISNYGMADKSKGKEVNNNTIFQVGSVSKTLAACGVMHLVEEGKIKLDDPAEKYLTRWHLPASKFNKNDVTIRRLLSHTAGLSVHGYGGTRPGKKLDTLEESLSKGVKIIVKPGSEYLYSGGGYTLLQLIIEEVTKKPFDKYMYEEILKPFGMKHSTYSNNIINPNMSKAYAVLGQTSPNCNFTEEAAAGLKSTIPDFSKFILAMMDGNNGETRGRNILKNESIDLMFTPVRSNYGFGFIYNKLSDGNTLIWHNGANMGGWRAQYGMIPEKKDGLIIFTNSDNGQNLTDDIFDYWEQYETGTMPKQYYTNEKIREYFLYATVGLAVLLGIYILFFAVKLKNGKRVFFSKNKKKSYVKLIIRLIMLMLFAASWYVFFYGFDIASVMPYGFNKITCTVGIWSIVLFISGLFSKVSNE</sequence>
<gene>
    <name evidence="4" type="ORF">ACJDT4_02515</name>
</gene>
<keyword evidence="1" id="KW-1133">Transmembrane helix</keyword>
<keyword evidence="2" id="KW-0732">Signal</keyword>
<dbReference type="RefSeq" id="WP_406785953.1">
    <property type="nucleotide sequence ID" value="NZ_JBJIAA010000002.1"/>
</dbReference>
<dbReference type="PANTHER" id="PTHR46825:SF12">
    <property type="entry name" value="PENICILLIN-BINDING PROTEIN 4"/>
    <property type="match status" value="1"/>
</dbReference>
<proteinExistence type="predicted"/>
<feature type="transmembrane region" description="Helical" evidence="1">
    <location>
        <begin position="455"/>
        <end position="476"/>
    </location>
</feature>
<dbReference type="Proteomes" id="UP001623592">
    <property type="component" value="Unassembled WGS sequence"/>
</dbReference>
<feature type="signal peptide" evidence="2">
    <location>
        <begin position="1"/>
        <end position="29"/>
    </location>
</feature>
<dbReference type="SUPFAM" id="SSF56601">
    <property type="entry name" value="beta-lactamase/transpeptidase-like"/>
    <property type="match status" value="1"/>
</dbReference>
<dbReference type="Gene3D" id="3.40.710.10">
    <property type="entry name" value="DD-peptidase/beta-lactamase superfamily"/>
    <property type="match status" value="1"/>
</dbReference>
<evidence type="ECO:0000256" key="1">
    <source>
        <dbReference type="SAM" id="Phobius"/>
    </source>
</evidence>
<dbReference type="PANTHER" id="PTHR46825">
    <property type="entry name" value="D-ALANYL-D-ALANINE-CARBOXYPEPTIDASE/ENDOPEPTIDASE AMPH"/>
    <property type="match status" value="1"/>
</dbReference>
<accession>A0ABW8TA48</accession>
<keyword evidence="5" id="KW-1185">Reference proteome</keyword>
<evidence type="ECO:0000313" key="5">
    <source>
        <dbReference type="Proteomes" id="UP001623592"/>
    </source>
</evidence>
<dbReference type="EC" id="3.-.-.-" evidence="4"/>
<comment type="caution">
    <text evidence="4">The sequence shown here is derived from an EMBL/GenBank/DDBJ whole genome shotgun (WGS) entry which is preliminary data.</text>
</comment>